<dbReference type="InterPro" id="IPR029057">
    <property type="entry name" value="PRTase-like"/>
</dbReference>
<dbReference type="GO" id="GO:0003999">
    <property type="term" value="F:adenine phosphoribosyltransferase activity"/>
    <property type="evidence" value="ECO:0007669"/>
    <property type="project" value="UniProtKB-EC"/>
</dbReference>
<dbReference type="EC" id="2.4.2.7" evidence="6"/>
<dbReference type="NCBIfam" id="NF002634">
    <property type="entry name" value="PRK02304.1-3"/>
    <property type="match status" value="1"/>
</dbReference>
<dbReference type="GO" id="GO:0006166">
    <property type="term" value="P:purine ribonucleoside salvage"/>
    <property type="evidence" value="ECO:0007669"/>
    <property type="project" value="UniProtKB-KW"/>
</dbReference>
<evidence type="ECO:0000256" key="8">
    <source>
        <dbReference type="ARBA" id="ARBA00022676"/>
    </source>
</evidence>
<dbReference type="GO" id="GO:0005737">
    <property type="term" value="C:cytoplasm"/>
    <property type="evidence" value="ECO:0007669"/>
    <property type="project" value="UniProtKB-SubCell"/>
</dbReference>
<dbReference type="PANTHER" id="PTHR32315:SF3">
    <property type="entry name" value="ADENINE PHOSPHORIBOSYLTRANSFERASE"/>
    <property type="match status" value="1"/>
</dbReference>
<dbReference type="NCBIfam" id="NF002636">
    <property type="entry name" value="PRK02304.1-5"/>
    <property type="match status" value="1"/>
</dbReference>
<comment type="catalytic activity">
    <reaction evidence="1">
        <text>AMP + diphosphate = 5-phospho-alpha-D-ribose 1-diphosphate + adenine</text>
        <dbReference type="Rhea" id="RHEA:16609"/>
        <dbReference type="ChEBI" id="CHEBI:16708"/>
        <dbReference type="ChEBI" id="CHEBI:33019"/>
        <dbReference type="ChEBI" id="CHEBI:58017"/>
        <dbReference type="ChEBI" id="CHEBI:456215"/>
        <dbReference type="EC" id="2.4.2.7"/>
    </reaction>
</comment>
<dbReference type="InterPro" id="IPR000836">
    <property type="entry name" value="PRTase_dom"/>
</dbReference>
<keyword evidence="7" id="KW-0963">Cytoplasm</keyword>
<dbReference type="Pfam" id="PF00156">
    <property type="entry name" value="Pribosyltran"/>
    <property type="match status" value="1"/>
</dbReference>
<evidence type="ECO:0000256" key="10">
    <source>
        <dbReference type="ARBA" id="ARBA00022726"/>
    </source>
</evidence>
<dbReference type="InterPro" id="IPR050054">
    <property type="entry name" value="UPRTase/APRTase"/>
</dbReference>
<proteinExistence type="inferred from homology"/>
<dbReference type="HAMAP" id="MF_00004">
    <property type="entry name" value="Aden_phosphoribosyltr"/>
    <property type="match status" value="1"/>
</dbReference>
<reference evidence="12" key="1">
    <citation type="submission" date="2020-05" db="EMBL/GenBank/DDBJ databases">
        <authorList>
            <person name="Chiriac C."/>
            <person name="Salcher M."/>
            <person name="Ghai R."/>
            <person name="Kavagutti S V."/>
        </authorList>
    </citation>
    <scope>NUCLEOTIDE SEQUENCE</scope>
</reference>
<organism evidence="12">
    <name type="scientific">freshwater metagenome</name>
    <dbReference type="NCBI Taxonomy" id="449393"/>
    <lineage>
        <taxon>unclassified sequences</taxon>
        <taxon>metagenomes</taxon>
        <taxon>ecological metagenomes</taxon>
    </lineage>
</organism>
<keyword evidence="10" id="KW-0660">Purine salvage</keyword>
<dbReference type="CDD" id="cd06223">
    <property type="entry name" value="PRTases_typeI"/>
    <property type="match status" value="1"/>
</dbReference>
<evidence type="ECO:0000259" key="11">
    <source>
        <dbReference type="Pfam" id="PF00156"/>
    </source>
</evidence>
<comment type="subcellular location">
    <subcellularLocation>
        <location evidence="3">Cytoplasm</location>
    </subcellularLocation>
</comment>
<gene>
    <name evidence="12" type="ORF">UFOPK1399_00107</name>
</gene>
<dbReference type="SUPFAM" id="SSF53271">
    <property type="entry name" value="PRTase-like"/>
    <property type="match status" value="1"/>
</dbReference>
<keyword evidence="9" id="KW-0808">Transferase</keyword>
<evidence type="ECO:0000256" key="4">
    <source>
        <dbReference type="ARBA" id="ARBA00004659"/>
    </source>
</evidence>
<dbReference type="PANTHER" id="PTHR32315">
    <property type="entry name" value="ADENINE PHOSPHORIBOSYLTRANSFERASE"/>
    <property type="match status" value="1"/>
</dbReference>
<dbReference type="NCBIfam" id="TIGR01090">
    <property type="entry name" value="apt"/>
    <property type="match status" value="1"/>
</dbReference>
<dbReference type="GO" id="GO:0016208">
    <property type="term" value="F:AMP binding"/>
    <property type="evidence" value="ECO:0007669"/>
    <property type="project" value="TreeGrafter"/>
</dbReference>
<evidence type="ECO:0000256" key="9">
    <source>
        <dbReference type="ARBA" id="ARBA00022679"/>
    </source>
</evidence>
<evidence type="ECO:0000256" key="7">
    <source>
        <dbReference type="ARBA" id="ARBA00022490"/>
    </source>
</evidence>
<feature type="domain" description="Phosphoribosyltransferase" evidence="11">
    <location>
        <begin position="50"/>
        <end position="151"/>
    </location>
</feature>
<name>A0A6J6AT97_9ZZZZ</name>
<sequence length="175" mass="18788">MEVTEALSRIRAIADYPIPGVLFQDITPLLSDSKALRSVVAALSKTSEPYDYVAGIEARGFILGSAIATLMDVGFVPIRKKGKLPHSTFSRSYGLEYGTDELEIHTDAVPRDSRVLLVDDVLATGGTLEAALNLLSDIGAHAVAVCVLMEISSLEGREKLSQNFPALPIHSLISH</sequence>
<dbReference type="UniPathway" id="UPA00588">
    <property type="reaction ID" value="UER00646"/>
</dbReference>
<evidence type="ECO:0000256" key="2">
    <source>
        <dbReference type="ARBA" id="ARBA00003968"/>
    </source>
</evidence>
<dbReference type="GO" id="GO:0044209">
    <property type="term" value="P:AMP salvage"/>
    <property type="evidence" value="ECO:0007669"/>
    <property type="project" value="UniProtKB-UniPathway"/>
</dbReference>
<dbReference type="Gene3D" id="3.40.50.2020">
    <property type="match status" value="1"/>
</dbReference>
<evidence type="ECO:0000313" key="12">
    <source>
        <dbReference type="EMBL" id="CAB4529841.1"/>
    </source>
</evidence>
<dbReference type="GO" id="GO:0002055">
    <property type="term" value="F:adenine binding"/>
    <property type="evidence" value="ECO:0007669"/>
    <property type="project" value="TreeGrafter"/>
</dbReference>
<dbReference type="EMBL" id="CAEZSD010000006">
    <property type="protein sequence ID" value="CAB4529841.1"/>
    <property type="molecule type" value="Genomic_DNA"/>
</dbReference>
<evidence type="ECO:0000256" key="1">
    <source>
        <dbReference type="ARBA" id="ARBA00000868"/>
    </source>
</evidence>
<comment type="pathway">
    <text evidence="4">Purine metabolism; AMP biosynthesis via salvage pathway; AMP from adenine: step 1/1.</text>
</comment>
<comment type="function">
    <text evidence="2">Catalyzes a salvage reaction resulting in the formation of AMP, that is energically less costly than de novo synthesis.</text>
</comment>
<dbReference type="AlphaFoldDB" id="A0A6J6AT97"/>
<comment type="similarity">
    <text evidence="5">Belongs to the purine/pyrimidine phosphoribosyltransferase family.</text>
</comment>
<evidence type="ECO:0000256" key="5">
    <source>
        <dbReference type="ARBA" id="ARBA00008391"/>
    </source>
</evidence>
<protein>
    <recommendedName>
        <fullName evidence="6">adenine phosphoribosyltransferase</fullName>
        <ecNumber evidence="6">2.4.2.7</ecNumber>
    </recommendedName>
</protein>
<evidence type="ECO:0000256" key="6">
    <source>
        <dbReference type="ARBA" id="ARBA00011893"/>
    </source>
</evidence>
<accession>A0A6J6AT97</accession>
<evidence type="ECO:0000256" key="3">
    <source>
        <dbReference type="ARBA" id="ARBA00004496"/>
    </source>
</evidence>
<dbReference type="GO" id="GO:0006168">
    <property type="term" value="P:adenine salvage"/>
    <property type="evidence" value="ECO:0007669"/>
    <property type="project" value="InterPro"/>
</dbReference>
<keyword evidence="8" id="KW-0328">Glycosyltransferase</keyword>
<dbReference type="InterPro" id="IPR005764">
    <property type="entry name" value="Ade_phspho_trans"/>
</dbReference>
<dbReference type="FunFam" id="3.40.50.2020:FF:000021">
    <property type="entry name" value="Adenine phosphoribosyltransferase"/>
    <property type="match status" value="1"/>
</dbReference>